<proteinExistence type="predicted"/>
<comment type="caution">
    <text evidence="1">The sequence shown here is derived from an EMBL/GenBank/DDBJ whole genome shotgun (WGS) entry which is preliminary data.</text>
</comment>
<organism evidence="1 2">
    <name type="scientific">Protea cynaroides</name>
    <dbReference type="NCBI Taxonomy" id="273540"/>
    <lineage>
        <taxon>Eukaryota</taxon>
        <taxon>Viridiplantae</taxon>
        <taxon>Streptophyta</taxon>
        <taxon>Embryophyta</taxon>
        <taxon>Tracheophyta</taxon>
        <taxon>Spermatophyta</taxon>
        <taxon>Magnoliopsida</taxon>
        <taxon>Proteales</taxon>
        <taxon>Proteaceae</taxon>
        <taxon>Protea</taxon>
    </lineage>
</organism>
<keyword evidence="2" id="KW-1185">Reference proteome</keyword>
<protein>
    <submittedName>
        <fullName evidence="1">Uncharacterized protein</fullName>
    </submittedName>
</protein>
<sequence length="223" mass="25274">MRAIIENLVTTLQLSSVNEDENIKDLQNLILKSKVFSRLESVLLLAIDTLVRFNKDMFVDQVLMSLTIRALISMASNSSIQVLSNGEIPKLLNFLNIEDWSLRIAAMDSIKVMPEEDLIKKLVELQMSELRGDLIEMDRFSENETSGVCVGGVEMESKGRKEKKEMRFLESHPFASCVARFSVHLDVGEGFRQRERRAFKQEMLKKVKEACVSDAEAATIVTT</sequence>
<dbReference type="EMBL" id="JAMYWD010000002">
    <property type="protein sequence ID" value="KAJ4978359.1"/>
    <property type="molecule type" value="Genomic_DNA"/>
</dbReference>
<evidence type="ECO:0000313" key="2">
    <source>
        <dbReference type="Proteomes" id="UP001141806"/>
    </source>
</evidence>
<gene>
    <name evidence="1" type="ORF">NE237_009139</name>
</gene>
<reference evidence="1" key="1">
    <citation type="journal article" date="2023" name="Plant J.">
        <title>The genome of the king protea, Protea cynaroides.</title>
        <authorList>
            <person name="Chang J."/>
            <person name="Duong T.A."/>
            <person name="Schoeman C."/>
            <person name="Ma X."/>
            <person name="Roodt D."/>
            <person name="Barker N."/>
            <person name="Li Z."/>
            <person name="Van de Peer Y."/>
            <person name="Mizrachi E."/>
        </authorList>
    </citation>
    <scope>NUCLEOTIDE SEQUENCE</scope>
    <source>
        <tissue evidence="1">Young leaves</tissue>
    </source>
</reference>
<accession>A0A9Q0R0C8</accession>
<name>A0A9Q0R0C8_9MAGN</name>
<dbReference type="AlphaFoldDB" id="A0A9Q0R0C8"/>
<dbReference type="PANTHER" id="PTHR35834:SF2">
    <property type="entry name" value="ATAXIN-10 DOMAIN-CONTAINING PROTEIN"/>
    <property type="match status" value="1"/>
</dbReference>
<dbReference type="OrthoDB" id="779821at2759"/>
<dbReference type="PANTHER" id="PTHR35834">
    <property type="entry name" value="ARMADILLO-TYPE FOLD PROTEIN-RELATED"/>
    <property type="match status" value="1"/>
</dbReference>
<dbReference type="Proteomes" id="UP001141806">
    <property type="component" value="Unassembled WGS sequence"/>
</dbReference>
<evidence type="ECO:0000313" key="1">
    <source>
        <dbReference type="EMBL" id="KAJ4978359.1"/>
    </source>
</evidence>